<comment type="subunit">
    <text evidence="9">The complex comprises the extracytoplasmic solute receptor protein and the two transmembrane proteins.</text>
</comment>
<keyword evidence="5 9" id="KW-0812">Transmembrane</keyword>
<comment type="caution">
    <text evidence="11">The sequence shown here is derived from an EMBL/GenBank/DDBJ whole genome shotgun (WGS) entry which is preliminary data.</text>
</comment>
<keyword evidence="12" id="KW-1185">Reference proteome</keyword>
<evidence type="ECO:0000259" key="10">
    <source>
        <dbReference type="Pfam" id="PF04290"/>
    </source>
</evidence>
<gene>
    <name evidence="11" type="ORF">C8N44_12750</name>
</gene>
<evidence type="ECO:0000256" key="9">
    <source>
        <dbReference type="RuleBase" id="RU369079"/>
    </source>
</evidence>
<dbReference type="Pfam" id="PF04290">
    <property type="entry name" value="DctQ"/>
    <property type="match status" value="1"/>
</dbReference>
<dbReference type="GO" id="GO:0005886">
    <property type="term" value="C:plasma membrane"/>
    <property type="evidence" value="ECO:0007669"/>
    <property type="project" value="UniProtKB-SubCell"/>
</dbReference>
<keyword evidence="6 9" id="KW-1133">Transmembrane helix</keyword>
<proteinExistence type="inferred from homology"/>
<evidence type="ECO:0000256" key="6">
    <source>
        <dbReference type="ARBA" id="ARBA00022989"/>
    </source>
</evidence>
<evidence type="ECO:0000256" key="8">
    <source>
        <dbReference type="ARBA" id="ARBA00038436"/>
    </source>
</evidence>
<evidence type="ECO:0000256" key="3">
    <source>
        <dbReference type="ARBA" id="ARBA00022475"/>
    </source>
</evidence>
<accession>A0A2T6AD84</accession>
<dbReference type="GO" id="GO:0022857">
    <property type="term" value="F:transmembrane transporter activity"/>
    <property type="evidence" value="ECO:0007669"/>
    <property type="project" value="UniProtKB-UniRule"/>
</dbReference>
<feature type="transmembrane region" description="Helical" evidence="9">
    <location>
        <begin position="113"/>
        <end position="134"/>
    </location>
</feature>
<keyword evidence="7 9" id="KW-0472">Membrane</keyword>
<reference evidence="11 12" key="1">
    <citation type="submission" date="2018-04" db="EMBL/GenBank/DDBJ databases">
        <title>Genomic Encyclopedia of Archaeal and Bacterial Type Strains, Phase II (KMG-II): from individual species to whole genera.</title>
        <authorList>
            <person name="Goeker M."/>
        </authorList>
    </citation>
    <scope>NUCLEOTIDE SEQUENCE [LARGE SCALE GENOMIC DNA]</scope>
    <source>
        <strain evidence="11 12">DSM 29329</strain>
    </source>
</reference>
<feature type="transmembrane region" description="Helical" evidence="9">
    <location>
        <begin position="71"/>
        <end position="93"/>
    </location>
</feature>
<dbReference type="InterPro" id="IPR007387">
    <property type="entry name" value="TRAP_DctQ"/>
</dbReference>
<protein>
    <recommendedName>
        <fullName evidence="9">TRAP transporter small permease protein</fullName>
    </recommendedName>
</protein>
<evidence type="ECO:0000256" key="1">
    <source>
        <dbReference type="ARBA" id="ARBA00004429"/>
    </source>
</evidence>
<comment type="function">
    <text evidence="9">Part of the tripartite ATP-independent periplasmic (TRAP) transport system.</text>
</comment>
<comment type="caution">
    <text evidence="9">Lacks conserved residue(s) required for the propagation of feature annotation.</text>
</comment>
<dbReference type="Proteomes" id="UP000244069">
    <property type="component" value="Unassembled WGS sequence"/>
</dbReference>
<keyword evidence="2 9" id="KW-0813">Transport</keyword>
<dbReference type="PANTHER" id="PTHR35011">
    <property type="entry name" value="2,3-DIKETO-L-GULONATE TRAP TRANSPORTER SMALL PERMEASE PROTEIN YIAM"/>
    <property type="match status" value="1"/>
</dbReference>
<evidence type="ECO:0000256" key="5">
    <source>
        <dbReference type="ARBA" id="ARBA00022692"/>
    </source>
</evidence>
<evidence type="ECO:0000313" key="11">
    <source>
        <dbReference type="EMBL" id="PTX41784.1"/>
    </source>
</evidence>
<name>A0A2T6AD84_9RHOB</name>
<dbReference type="GO" id="GO:0015740">
    <property type="term" value="P:C4-dicarboxylate transport"/>
    <property type="evidence" value="ECO:0007669"/>
    <property type="project" value="TreeGrafter"/>
</dbReference>
<keyword evidence="3" id="KW-1003">Cell membrane</keyword>
<evidence type="ECO:0000313" key="12">
    <source>
        <dbReference type="Proteomes" id="UP000244069"/>
    </source>
</evidence>
<dbReference type="PANTHER" id="PTHR35011:SF2">
    <property type="entry name" value="2,3-DIKETO-L-GULONATE TRAP TRANSPORTER SMALL PERMEASE PROTEIN YIAM"/>
    <property type="match status" value="1"/>
</dbReference>
<dbReference type="AlphaFoldDB" id="A0A2T6AD84"/>
<comment type="similarity">
    <text evidence="8 9">Belongs to the TRAP transporter small permease family.</text>
</comment>
<keyword evidence="4 9" id="KW-0997">Cell inner membrane</keyword>
<dbReference type="EMBL" id="QBKN01000027">
    <property type="protein sequence ID" value="PTX41784.1"/>
    <property type="molecule type" value="Genomic_DNA"/>
</dbReference>
<sequence length="155" mass="16679">MSLLLGGMVAVLAWQVFSRYALNSPSVSSEEILRMSVVWLSLLGAAYSCGKGTHMSIELLHDLVPGPARRALTMLVPVSFIVFAGGVMIPGGLRAMEIANGQTTAVLRLPMPWIYASLPVSGTLFVAYSLLNLVDLVRHRRDQPDEADKLIAAGD</sequence>
<evidence type="ECO:0000256" key="7">
    <source>
        <dbReference type="ARBA" id="ARBA00023136"/>
    </source>
</evidence>
<comment type="subcellular location">
    <subcellularLocation>
        <location evidence="1 9">Cell inner membrane</location>
        <topology evidence="1 9">Multi-pass membrane protein</topology>
    </subcellularLocation>
</comment>
<organism evidence="11 12">
    <name type="scientific">Allosediminivita pacifica</name>
    <dbReference type="NCBI Taxonomy" id="1267769"/>
    <lineage>
        <taxon>Bacteria</taxon>
        <taxon>Pseudomonadati</taxon>
        <taxon>Pseudomonadota</taxon>
        <taxon>Alphaproteobacteria</taxon>
        <taxon>Rhodobacterales</taxon>
        <taxon>Paracoccaceae</taxon>
        <taxon>Allosediminivita</taxon>
    </lineage>
</organism>
<evidence type="ECO:0000256" key="2">
    <source>
        <dbReference type="ARBA" id="ARBA00022448"/>
    </source>
</evidence>
<evidence type="ECO:0000256" key="4">
    <source>
        <dbReference type="ARBA" id="ARBA00022519"/>
    </source>
</evidence>
<feature type="domain" description="Tripartite ATP-independent periplasmic transporters DctQ component" evidence="10">
    <location>
        <begin position="8"/>
        <end position="138"/>
    </location>
</feature>
<dbReference type="InterPro" id="IPR055348">
    <property type="entry name" value="DctQ"/>
</dbReference>